<feature type="transmembrane region" description="Helical" evidence="1">
    <location>
        <begin position="7"/>
        <end position="30"/>
    </location>
</feature>
<organism evidence="2 3">
    <name type="scientific">Enterococcus phage vB_EfaS-DELF1</name>
    <dbReference type="NCBI Taxonomy" id="2683673"/>
    <lineage>
        <taxon>Viruses</taxon>
        <taxon>Duplodnaviria</taxon>
        <taxon>Heunggongvirae</taxon>
        <taxon>Uroviricota</taxon>
        <taxon>Caudoviricetes</taxon>
        <taxon>Delfunavirus</taxon>
        <taxon>Delfunavirus delf1</taxon>
    </lineage>
</organism>
<accession>A0A5S9MPE1</accession>
<sequence>MKDILHLIIGLAFLVLVMIGYGYIAIYLGMKLPYQLWSNGDWGFAIAQAIIVWRWLLGGKRK</sequence>
<dbReference type="Proteomes" id="UP000429954">
    <property type="component" value="Segment"/>
</dbReference>
<proteinExistence type="predicted"/>
<dbReference type="EMBL" id="LC513943">
    <property type="protein sequence ID" value="BBQ04334.1"/>
    <property type="molecule type" value="Genomic_DNA"/>
</dbReference>
<keyword evidence="1" id="KW-1133">Transmembrane helix</keyword>
<reference evidence="2 3" key="1">
    <citation type="submission" date="2019-12" db="EMBL/GenBank/DDBJ databases">
        <title>Analysis of Enterococcus faecalis vB_EfaS-DELF1.</title>
        <authorList>
            <person name="Delfan A.S."/>
            <person name="Bouzari M."/>
            <person name="Wang R."/>
        </authorList>
    </citation>
    <scope>NUCLEOTIDE SEQUENCE [LARGE SCALE GENOMIC DNA]</scope>
</reference>
<evidence type="ECO:0000313" key="2">
    <source>
        <dbReference type="EMBL" id="BBQ04334.1"/>
    </source>
</evidence>
<keyword evidence="1" id="KW-0472">Membrane</keyword>
<feature type="transmembrane region" description="Helical" evidence="1">
    <location>
        <begin position="42"/>
        <end position="57"/>
    </location>
</feature>
<keyword evidence="1" id="KW-0812">Transmembrane</keyword>
<evidence type="ECO:0000256" key="1">
    <source>
        <dbReference type="SAM" id="Phobius"/>
    </source>
</evidence>
<evidence type="ECO:0000313" key="3">
    <source>
        <dbReference type="Proteomes" id="UP000429954"/>
    </source>
</evidence>
<name>A0A5S9MPE1_9CAUD</name>
<protein>
    <submittedName>
        <fullName evidence="2">Uncharacterized protein</fullName>
    </submittedName>
</protein>
<keyword evidence="3" id="KW-1185">Reference proteome</keyword>